<dbReference type="InterPro" id="IPR021765">
    <property type="entry name" value="UstYa-like"/>
</dbReference>
<dbReference type="STRING" id="1450535.A0A317WR22"/>
<keyword evidence="4" id="KW-0812">Transmembrane</keyword>
<evidence type="ECO:0000313" key="6">
    <source>
        <dbReference type="Proteomes" id="UP000246702"/>
    </source>
</evidence>
<keyword evidence="4" id="KW-1133">Transmembrane helix</keyword>
<dbReference type="EMBL" id="MSFK01000012">
    <property type="protein sequence ID" value="PWY88866.1"/>
    <property type="molecule type" value="Genomic_DNA"/>
</dbReference>
<dbReference type="OrthoDB" id="3687641at2759"/>
<organism evidence="5 6">
    <name type="scientific">Aspergillus sclerotioniger CBS 115572</name>
    <dbReference type="NCBI Taxonomy" id="1450535"/>
    <lineage>
        <taxon>Eukaryota</taxon>
        <taxon>Fungi</taxon>
        <taxon>Dikarya</taxon>
        <taxon>Ascomycota</taxon>
        <taxon>Pezizomycotina</taxon>
        <taxon>Eurotiomycetes</taxon>
        <taxon>Eurotiomycetidae</taxon>
        <taxon>Eurotiales</taxon>
        <taxon>Aspergillaceae</taxon>
        <taxon>Aspergillus</taxon>
        <taxon>Aspergillus subgen. Circumdati</taxon>
    </lineage>
</organism>
<dbReference type="RefSeq" id="XP_025468228.1">
    <property type="nucleotide sequence ID" value="XM_025613853.1"/>
</dbReference>
<keyword evidence="6" id="KW-1185">Reference proteome</keyword>
<evidence type="ECO:0000256" key="1">
    <source>
        <dbReference type="ARBA" id="ARBA00004685"/>
    </source>
</evidence>
<comment type="pathway">
    <text evidence="1">Mycotoxin biosynthesis.</text>
</comment>
<dbReference type="AlphaFoldDB" id="A0A317WR22"/>
<dbReference type="PANTHER" id="PTHR33365:SF11">
    <property type="entry name" value="TAT PATHWAY SIGNAL SEQUENCE"/>
    <property type="match status" value="1"/>
</dbReference>
<dbReference type="GO" id="GO:0016491">
    <property type="term" value="F:oxidoreductase activity"/>
    <property type="evidence" value="ECO:0007669"/>
    <property type="project" value="UniProtKB-KW"/>
</dbReference>
<protein>
    <recommendedName>
        <fullName evidence="7">Tat pathway signal sequence</fullName>
    </recommendedName>
</protein>
<reference evidence="5 6" key="1">
    <citation type="submission" date="2016-12" db="EMBL/GenBank/DDBJ databases">
        <title>The genomes of Aspergillus section Nigri reveals drivers in fungal speciation.</title>
        <authorList>
            <consortium name="DOE Joint Genome Institute"/>
            <person name="Vesth T.C."/>
            <person name="Nybo J."/>
            <person name="Theobald S."/>
            <person name="Brandl J."/>
            <person name="Frisvad J.C."/>
            <person name="Nielsen K.F."/>
            <person name="Lyhne E.K."/>
            <person name="Kogle M.E."/>
            <person name="Kuo A."/>
            <person name="Riley R."/>
            <person name="Clum A."/>
            <person name="Nolan M."/>
            <person name="Lipzen A."/>
            <person name="Salamov A."/>
            <person name="Henrissat B."/>
            <person name="Wiebenga A."/>
            <person name="De Vries R.P."/>
            <person name="Grigoriev I.V."/>
            <person name="Mortensen U.H."/>
            <person name="Andersen M.R."/>
            <person name="Baker S.E."/>
        </authorList>
    </citation>
    <scope>NUCLEOTIDE SEQUENCE [LARGE SCALE GENOMIC DNA]</scope>
    <source>
        <strain evidence="5 6">CBS 115572</strain>
    </source>
</reference>
<proteinExistence type="inferred from homology"/>
<name>A0A317WR22_9EURO</name>
<comment type="caution">
    <text evidence="5">The sequence shown here is derived from an EMBL/GenBank/DDBJ whole genome shotgun (WGS) entry which is preliminary data.</text>
</comment>
<evidence type="ECO:0000256" key="2">
    <source>
        <dbReference type="ARBA" id="ARBA00023002"/>
    </source>
</evidence>
<evidence type="ECO:0000256" key="3">
    <source>
        <dbReference type="ARBA" id="ARBA00035112"/>
    </source>
</evidence>
<keyword evidence="4" id="KW-0472">Membrane</keyword>
<keyword evidence="2" id="KW-0560">Oxidoreductase</keyword>
<evidence type="ECO:0000313" key="5">
    <source>
        <dbReference type="EMBL" id="PWY88866.1"/>
    </source>
</evidence>
<gene>
    <name evidence="5" type="ORF">BO94DRAFT_556272</name>
</gene>
<dbReference type="GO" id="GO:0043386">
    <property type="term" value="P:mycotoxin biosynthetic process"/>
    <property type="evidence" value="ECO:0007669"/>
    <property type="project" value="InterPro"/>
</dbReference>
<evidence type="ECO:0008006" key="7">
    <source>
        <dbReference type="Google" id="ProtNLM"/>
    </source>
</evidence>
<dbReference type="GeneID" id="37115996"/>
<dbReference type="PANTHER" id="PTHR33365">
    <property type="entry name" value="YALI0B05434P"/>
    <property type="match status" value="1"/>
</dbReference>
<sequence length="238" mass="26497">MSFEVTSKPDEPLMIGEDDFLEEPGRRKQSQSRTWSSIRTTVLAVVAAVLLFGLGVAAGKNLPTRPRGLLGRTGYPSPIPHFRHMKTNTLIAPEGNVNVFMEYNSTFTLHPSPESNAAWDALFPTGKGFVKHPTIAPETSGIVVYHGLHCLNALREVYYAAVDGKLAHMADEHDHQTDPHHVRHCFDYLRQSLMCSADTNLEPVSKDLKGVTGWGFTRTCRDLEGVKAWAEKNWSNEI</sequence>
<accession>A0A317WR22</accession>
<dbReference type="Pfam" id="PF11807">
    <property type="entry name" value="UstYa"/>
    <property type="match status" value="1"/>
</dbReference>
<dbReference type="Proteomes" id="UP000246702">
    <property type="component" value="Unassembled WGS sequence"/>
</dbReference>
<comment type="similarity">
    <text evidence="3">Belongs to the ustYa family.</text>
</comment>
<evidence type="ECO:0000256" key="4">
    <source>
        <dbReference type="SAM" id="Phobius"/>
    </source>
</evidence>
<feature type="transmembrane region" description="Helical" evidence="4">
    <location>
        <begin position="36"/>
        <end position="58"/>
    </location>
</feature>